<evidence type="ECO:0000313" key="10">
    <source>
        <dbReference type="Proteomes" id="UP000263993"/>
    </source>
</evidence>
<dbReference type="PANTHER" id="PTHR43876:SF7">
    <property type="entry name" value="UBIQUINONE BIOSYNTHESIS MONOOXYGENASE COQ6, MITOCHONDRIAL"/>
    <property type="match status" value="1"/>
</dbReference>
<dbReference type="PRINTS" id="PR00420">
    <property type="entry name" value="RNGMNOXGNASE"/>
</dbReference>
<evidence type="ECO:0000256" key="7">
    <source>
        <dbReference type="ARBA" id="ARBA00023033"/>
    </source>
</evidence>
<dbReference type="UniPathway" id="UPA00232"/>
<dbReference type="GO" id="GO:0004497">
    <property type="term" value="F:monooxygenase activity"/>
    <property type="evidence" value="ECO:0007669"/>
    <property type="project" value="UniProtKB-KW"/>
</dbReference>
<evidence type="ECO:0000256" key="2">
    <source>
        <dbReference type="ARBA" id="ARBA00004749"/>
    </source>
</evidence>
<dbReference type="NCBIfam" id="TIGR01988">
    <property type="entry name" value="Ubi-OHases"/>
    <property type="match status" value="1"/>
</dbReference>
<dbReference type="PANTHER" id="PTHR43876">
    <property type="entry name" value="UBIQUINONE BIOSYNTHESIS MONOOXYGENASE COQ6, MITOCHONDRIAL"/>
    <property type="match status" value="1"/>
</dbReference>
<evidence type="ECO:0000313" key="9">
    <source>
        <dbReference type="EMBL" id="RDV01158.1"/>
    </source>
</evidence>
<dbReference type="Gene3D" id="3.50.50.60">
    <property type="entry name" value="FAD/NAD(P)-binding domain"/>
    <property type="match status" value="2"/>
</dbReference>
<dbReference type="InterPro" id="IPR051205">
    <property type="entry name" value="UbiH/COQ6_monooxygenase"/>
</dbReference>
<evidence type="ECO:0000256" key="6">
    <source>
        <dbReference type="ARBA" id="ARBA00023002"/>
    </source>
</evidence>
<keyword evidence="6" id="KW-0560">Oxidoreductase</keyword>
<dbReference type="RefSeq" id="WP_115518675.1">
    <property type="nucleotide sequence ID" value="NZ_QRGO01000003.1"/>
</dbReference>
<proteinExistence type="inferred from homology"/>
<evidence type="ECO:0000256" key="3">
    <source>
        <dbReference type="ARBA" id="ARBA00005349"/>
    </source>
</evidence>
<dbReference type="InterPro" id="IPR002938">
    <property type="entry name" value="FAD-bd"/>
</dbReference>
<dbReference type="InterPro" id="IPR036188">
    <property type="entry name" value="FAD/NAD-bd_sf"/>
</dbReference>
<comment type="pathway">
    <text evidence="2">Cofactor biosynthesis; ubiquinone biosynthesis.</text>
</comment>
<comment type="similarity">
    <text evidence="3">Belongs to the UbiH/COQ6 family.</text>
</comment>
<dbReference type="AlphaFoldDB" id="A0A371B0S4"/>
<evidence type="ECO:0000256" key="1">
    <source>
        <dbReference type="ARBA" id="ARBA00001974"/>
    </source>
</evidence>
<name>A0A371B0S4_9BRAD</name>
<protein>
    <submittedName>
        <fullName evidence="9">UbiH/UbiF family hydroxylase</fullName>
    </submittedName>
</protein>
<keyword evidence="7" id="KW-0503">Monooxygenase</keyword>
<reference evidence="10" key="1">
    <citation type="submission" date="2018-08" db="EMBL/GenBank/DDBJ databases">
        <authorList>
            <person name="Kim S.-J."/>
            <person name="Jung G.-Y."/>
        </authorList>
    </citation>
    <scope>NUCLEOTIDE SEQUENCE [LARGE SCALE GENOMIC DNA]</scope>
    <source>
        <strain evidence="10">GY_H</strain>
    </source>
</reference>
<dbReference type="Proteomes" id="UP000263993">
    <property type="component" value="Unassembled WGS sequence"/>
</dbReference>
<dbReference type="InterPro" id="IPR010971">
    <property type="entry name" value="UbiH/COQ6"/>
</dbReference>
<sequence length="410" mass="43532">MPDKNGSEKVGSGNPAAIVVGGGPAALTAAIALAQAGIATVLAGKRPPRTDNRTTALLASSITALEKLGVWALCVDKAAPLVTMRLVDATGRLWRAPEVKFNAHEIDLEAFGYNIENPVLIDALEQRAGSLANLRLIDDEVLAVEPGDDDVTVELRSGERLTAPLVVGADGRNSMCRQAAGIELSNRPYKQVALTVCLTHTRPHHDTSTEFHTPSGPFTLVPLPGNRSSLVWVLRPADADEIAELSDDDLALEIERMAHSILGKMTVEPGRALFPLSVQTARRFGARRIALVGEAAHVVPPIGAQGLNLGLRDAVTIAELVAAANDEGHDSGGPDVLTAYEKARRGDVMSRGMVIDIANRTLLSDFLPLQGLRGAGLYALDKIGPLRRAVMREGIAPRFGRPKLMRGDAV</sequence>
<evidence type="ECO:0000256" key="5">
    <source>
        <dbReference type="ARBA" id="ARBA00022827"/>
    </source>
</evidence>
<keyword evidence="10" id="KW-1185">Reference proteome</keyword>
<comment type="caution">
    <text evidence="9">The sequence shown here is derived from an EMBL/GenBank/DDBJ whole genome shotgun (WGS) entry which is preliminary data.</text>
</comment>
<keyword evidence="5" id="KW-0274">FAD</keyword>
<dbReference type="Pfam" id="PF01494">
    <property type="entry name" value="FAD_binding_3"/>
    <property type="match status" value="1"/>
</dbReference>
<evidence type="ECO:0000256" key="4">
    <source>
        <dbReference type="ARBA" id="ARBA00022630"/>
    </source>
</evidence>
<dbReference type="SUPFAM" id="SSF51905">
    <property type="entry name" value="FAD/NAD(P)-binding domain"/>
    <property type="match status" value="1"/>
</dbReference>
<gene>
    <name evidence="9" type="ORF">DXH78_18155</name>
</gene>
<dbReference type="GO" id="GO:0071949">
    <property type="term" value="F:FAD binding"/>
    <property type="evidence" value="ECO:0007669"/>
    <property type="project" value="InterPro"/>
</dbReference>
<dbReference type="EMBL" id="QRGO01000003">
    <property type="protein sequence ID" value="RDV01158.1"/>
    <property type="molecule type" value="Genomic_DNA"/>
</dbReference>
<comment type="cofactor">
    <cofactor evidence="1">
        <name>FAD</name>
        <dbReference type="ChEBI" id="CHEBI:57692"/>
    </cofactor>
</comment>
<dbReference type="NCBIfam" id="NF005691">
    <property type="entry name" value="PRK07494.1"/>
    <property type="match status" value="1"/>
</dbReference>
<organism evidence="9 10">
    <name type="scientific">Undibacter mobilis</name>
    <dbReference type="NCBI Taxonomy" id="2292256"/>
    <lineage>
        <taxon>Bacteria</taxon>
        <taxon>Pseudomonadati</taxon>
        <taxon>Pseudomonadota</taxon>
        <taxon>Alphaproteobacteria</taxon>
        <taxon>Hyphomicrobiales</taxon>
        <taxon>Nitrobacteraceae</taxon>
        <taxon>Undibacter</taxon>
    </lineage>
</organism>
<keyword evidence="4" id="KW-0285">Flavoprotein</keyword>
<dbReference type="GO" id="GO:0006744">
    <property type="term" value="P:ubiquinone biosynthetic process"/>
    <property type="evidence" value="ECO:0007669"/>
    <property type="project" value="UniProtKB-UniPathway"/>
</dbReference>
<dbReference type="OrthoDB" id="9796623at2"/>
<feature type="domain" description="FAD-binding" evidence="8">
    <location>
        <begin position="17"/>
        <end position="345"/>
    </location>
</feature>
<evidence type="ECO:0000259" key="8">
    <source>
        <dbReference type="Pfam" id="PF01494"/>
    </source>
</evidence>
<accession>A0A371B0S4</accession>
<dbReference type="GO" id="GO:0016705">
    <property type="term" value="F:oxidoreductase activity, acting on paired donors, with incorporation or reduction of molecular oxygen"/>
    <property type="evidence" value="ECO:0007669"/>
    <property type="project" value="InterPro"/>
</dbReference>